<dbReference type="InterPro" id="IPR036885">
    <property type="entry name" value="SWIB_MDM2_dom_sf"/>
</dbReference>
<dbReference type="InterPro" id="IPR003121">
    <property type="entry name" value="SWIB_MDM2_domain"/>
</dbReference>
<name>A0AAP0L6J8_9MAGN</name>
<feature type="compositionally biased region" description="Basic residues" evidence="6">
    <location>
        <begin position="152"/>
        <end position="164"/>
    </location>
</feature>
<dbReference type="GO" id="GO:0008270">
    <property type="term" value="F:zinc ion binding"/>
    <property type="evidence" value="ECO:0007669"/>
    <property type="project" value="UniProtKB-KW"/>
</dbReference>
<dbReference type="PANTHER" id="PTHR46695">
    <property type="entry name" value="ZINC FINGER CCCH DOMAIN-CONTAINING PROTEIN 44-RELATED"/>
    <property type="match status" value="1"/>
</dbReference>
<dbReference type="Proteomes" id="UP001419268">
    <property type="component" value="Unassembled WGS sequence"/>
</dbReference>
<dbReference type="SMART" id="SM00444">
    <property type="entry name" value="GYF"/>
    <property type="match status" value="1"/>
</dbReference>
<protein>
    <recommendedName>
        <fullName evidence="13">Zinc finger CCCH domain-containing protein 19</fullName>
    </recommendedName>
</protein>
<dbReference type="Gene3D" id="3.30.40.10">
    <property type="entry name" value="Zinc/RING finger domain, C3HC4 (zinc finger)"/>
    <property type="match status" value="1"/>
</dbReference>
<dbReference type="Pfam" id="PF02201">
    <property type="entry name" value="SWIB"/>
    <property type="match status" value="1"/>
</dbReference>
<dbReference type="CDD" id="cd10567">
    <property type="entry name" value="SWIB-MDM2_like"/>
    <property type="match status" value="1"/>
</dbReference>
<dbReference type="PROSITE" id="PS51360">
    <property type="entry name" value="PLUS3"/>
    <property type="match status" value="1"/>
</dbReference>
<dbReference type="InterPro" id="IPR035445">
    <property type="entry name" value="GYF-like_dom_sf"/>
</dbReference>
<dbReference type="CDD" id="cd15568">
    <property type="entry name" value="PHD5_NSD"/>
    <property type="match status" value="1"/>
</dbReference>
<dbReference type="PROSITE" id="PS51925">
    <property type="entry name" value="SWIB_MDM2"/>
    <property type="match status" value="1"/>
</dbReference>
<dbReference type="Gene3D" id="3.90.70.200">
    <property type="entry name" value="Plus-3 domain"/>
    <property type="match status" value="1"/>
</dbReference>
<dbReference type="FunFam" id="3.30.40.10:FF:000303">
    <property type="entry name" value="Zinc finger CCCH domain-containing protein 19"/>
    <property type="match status" value="1"/>
</dbReference>
<dbReference type="GO" id="GO:0003677">
    <property type="term" value="F:DNA binding"/>
    <property type="evidence" value="ECO:0007669"/>
    <property type="project" value="UniProtKB-KW"/>
</dbReference>
<dbReference type="Pfam" id="PF25980">
    <property type="entry name" value="NERD_plant"/>
    <property type="match status" value="1"/>
</dbReference>
<evidence type="ECO:0000256" key="4">
    <source>
        <dbReference type="ARBA" id="ARBA00023125"/>
    </source>
</evidence>
<feature type="region of interest" description="Disordered" evidence="6">
    <location>
        <begin position="323"/>
        <end position="397"/>
    </location>
</feature>
<dbReference type="PANTHER" id="PTHR46695:SF5">
    <property type="entry name" value="RNA POLYMERASE-ASSOCIATED PROTEIN RTF1 HOMOLOG"/>
    <property type="match status" value="1"/>
</dbReference>
<evidence type="ECO:0000259" key="10">
    <source>
        <dbReference type="PROSITE" id="PS51925"/>
    </source>
</evidence>
<reference evidence="11 12" key="1">
    <citation type="submission" date="2024-01" db="EMBL/GenBank/DDBJ databases">
        <title>Genome assemblies of Stephania.</title>
        <authorList>
            <person name="Yang L."/>
        </authorList>
    </citation>
    <scope>NUCLEOTIDE SEQUENCE [LARGE SCALE GENOMIC DNA]</scope>
    <source>
        <strain evidence="11">JXDWG</strain>
        <tissue evidence="11">Leaf</tissue>
    </source>
</reference>
<evidence type="ECO:0000259" key="8">
    <source>
        <dbReference type="PROSITE" id="PS50829"/>
    </source>
</evidence>
<dbReference type="Gene3D" id="1.10.245.10">
    <property type="entry name" value="SWIB/MDM2 domain"/>
    <property type="match status" value="1"/>
</dbReference>
<dbReference type="InterPro" id="IPR011011">
    <property type="entry name" value="Znf_FYVE_PHD"/>
</dbReference>
<comment type="caution">
    <text evidence="11">The sequence shown here is derived from an EMBL/GenBank/DDBJ whole genome shotgun (WGS) entry which is preliminary data.</text>
</comment>
<feature type="compositionally biased region" description="Polar residues" evidence="6">
    <location>
        <begin position="874"/>
        <end position="897"/>
    </location>
</feature>
<dbReference type="SUPFAM" id="SSF57903">
    <property type="entry name" value="FYVE/PHD zinc finger"/>
    <property type="match status" value="1"/>
</dbReference>
<dbReference type="InterPro" id="IPR019786">
    <property type="entry name" value="Zinc_finger_PHD-type_CS"/>
</dbReference>
<dbReference type="InterPro" id="IPR036128">
    <property type="entry name" value="Plus3-like_sf"/>
</dbReference>
<evidence type="ECO:0008006" key="13">
    <source>
        <dbReference type="Google" id="ProtNLM"/>
    </source>
</evidence>
<evidence type="ECO:0000259" key="9">
    <source>
        <dbReference type="PROSITE" id="PS51360"/>
    </source>
</evidence>
<dbReference type="PROSITE" id="PS50829">
    <property type="entry name" value="GYF"/>
    <property type="match status" value="1"/>
</dbReference>
<feature type="domain" description="Plus3" evidence="9">
    <location>
        <begin position="535"/>
        <end position="668"/>
    </location>
</feature>
<organism evidence="11 12">
    <name type="scientific">Stephania cephalantha</name>
    <dbReference type="NCBI Taxonomy" id="152367"/>
    <lineage>
        <taxon>Eukaryota</taxon>
        <taxon>Viridiplantae</taxon>
        <taxon>Streptophyta</taxon>
        <taxon>Embryophyta</taxon>
        <taxon>Tracheophyta</taxon>
        <taxon>Spermatophyta</taxon>
        <taxon>Magnoliopsida</taxon>
        <taxon>Ranunculales</taxon>
        <taxon>Menispermaceae</taxon>
        <taxon>Menispermoideae</taxon>
        <taxon>Cissampelideae</taxon>
        <taxon>Stephania</taxon>
    </lineage>
</organism>
<keyword evidence="2 5" id="KW-0863">Zinc-finger</keyword>
<dbReference type="InterPro" id="IPR004343">
    <property type="entry name" value="Plus-3_dom"/>
</dbReference>
<keyword evidence="12" id="KW-1185">Reference proteome</keyword>
<dbReference type="Pfam" id="PF03126">
    <property type="entry name" value="Plus-3"/>
    <property type="match status" value="1"/>
</dbReference>
<dbReference type="CDD" id="cd00072">
    <property type="entry name" value="GYF"/>
    <property type="match status" value="1"/>
</dbReference>
<dbReference type="InterPro" id="IPR058668">
    <property type="entry name" value="NERD_dom"/>
</dbReference>
<dbReference type="Pfam" id="PF02213">
    <property type="entry name" value="GYF"/>
    <property type="match status" value="1"/>
</dbReference>
<feature type="domain" description="DM2" evidence="10">
    <location>
        <begin position="395"/>
        <end position="478"/>
    </location>
</feature>
<dbReference type="InterPro" id="IPR019835">
    <property type="entry name" value="SWIB_domain"/>
</dbReference>
<dbReference type="SUPFAM" id="SSF55277">
    <property type="entry name" value="GYF domain"/>
    <property type="match status" value="1"/>
</dbReference>
<dbReference type="CDD" id="cd19757">
    <property type="entry name" value="Bbox1"/>
    <property type="match status" value="1"/>
</dbReference>
<dbReference type="FunFam" id="3.90.70.200:FF:000002">
    <property type="entry name" value="Zinc finger CCCH domain-containing protein 19"/>
    <property type="match status" value="1"/>
</dbReference>
<dbReference type="PROSITE" id="PS50016">
    <property type="entry name" value="ZF_PHD_2"/>
    <property type="match status" value="1"/>
</dbReference>
<dbReference type="InterPro" id="IPR019787">
    <property type="entry name" value="Znf_PHD-finger"/>
</dbReference>
<feature type="compositionally biased region" description="Basic and acidic residues" evidence="6">
    <location>
        <begin position="783"/>
        <end position="804"/>
    </location>
</feature>
<dbReference type="PROSITE" id="PS01359">
    <property type="entry name" value="ZF_PHD_1"/>
    <property type="match status" value="1"/>
</dbReference>
<feature type="region of interest" description="Disordered" evidence="6">
    <location>
        <begin position="486"/>
        <end position="522"/>
    </location>
</feature>
<feature type="compositionally biased region" description="Basic and acidic residues" evidence="6">
    <location>
        <begin position="13"/>
        <end position="25"/>
    </location>
</feature>
<feature type="compositionally biased region" description="Basic residues" evidence="6">
    <location>
        <begin position="364"/>
        <end position="375"/>
    </location>
</feature>
<dbReference type="SMART" id="SM00249">
    <property type="entry name" value="PHD"/>
    <property type="match status" value="1"/>
</dbReference>
<dbReference type="SMART" id="SM00719">
    <property type="entry name" value="Plus3"/>
    <property type="match status" value="1"/>
</dbReference>
<dbReference type="InterPro" id="IPR013083">
    <property type="entry name" value="Znf_RING/FYVE/PHD"/>
</dbReference>
<feature type="compositionally biased region" description="Basic and acidic residues" evidence="6">
    <location>
        <begin position="845"/>
        <end position="863"/>
    </location>
</feature>
<dbReference type="SMART" id="SM00151">
    <property type="entry name" value="SWIB"/>
    <property type="match status" value="1"/>
</dbReference>
<feature type="domain" description="GYF" evidence="8">
    <location>
        <begin position="921"/>
        <end position="975"/>
    </location>
</feature>
<sequence>MEEDEERSGVVAPREDDHSNEDKLDQSLAEPLDSQVSEDVGVVVLPEMDDSELVNGFPIDAVEEEVALASEEGAPTVAAAEEVVSAEEVETEVEAVETEVEAVEAEAEAVETEAEAMETEAEAVETEAEAMETEAEAVETETEAADSNGSGGKRKRGRPAKGRAKSPSSAKKKEKGEEDVCFICFDGGNLVLCDRRGCPKAYHPSCVNRDEAFFRSKGRWNCGWHICSNCEKGAQFMCYTCTYSLCKGCMKESEFFCIRGNRGLCETCMRTVTLIEKSEHENKEMAQIDFNDKNSWEYLFKEYWMDLKGKLLLTSDEIAQAKNPLKGSGMPVQKEESSDELYDGNGDQDSHSDSSAGHTEVINPKKRKLKKRSKAMKGDSVSNDLRKVGTKGKATSNENEWASKELLDLVAHMKNGDTSMLSQFDVQALLLEYIKQNSLRDPRRKSQIVCDTRLEKLFGKPRVGHFEMLKLIELHFLVKEETPADDIQEDVSKESNQLDADANNDALPKVGTDKRRKTKKRGERAFQTNLDDYAAVDVHNINLLYLRRNLMEDLLEDGEKFHDKVVGSFVRIRISGAAQKQDMYRLVQVVGTRKAQESYKTGKRSTDVLLEILNLNKTEAITIDIISNQAFTEDECKRLRQSIKCGLIGRMTVGEVQDKALVLQEVRVKDWLETEKARLSHLRDRASETGRRKEYPLLFGIFLFVFMMAQDALLLFITSNVTLLDLHGHISGSSLPEIECVEKLELLNKTEERQRRLQEIPEVHDDPNMDPNHESEEDEGEQDDKKQDYFNRQREAGLSRKAREPISPGKGSPVAVTWSGARKSPSSTWESSRNVPAKGAWEKGGSGDRTVDSLRSEGTDPHQSDSWGKHKNQSHSTGTDSGSWSGQNVLRSGSSSGIVAGTAVSPQPSGSEQSAAFSENDKIWHYKDPSGKMQGPFSMVQLRKWNTTGYFPVDLRIWRTTERQEDSILLTDALAGKFHKEVPRWNRRENDWSGGLPERTNSTWTDRNGIDRSWSSIGKDGSIPINGSNVSMRSDGRESGSSSRSFSATNLKVEQSAYPSRAWESSHGNNNAWSNVSMQSPGLSPNVLAPSHLAPFNQGEDARRWNSSQNSGSRDSSSGTIPQSNYGTALSVETPKFSSGGWAPVKGYESNLTNLPSPTPIPSAAGWNAQVSGQPATFVPEANPSAGSNLVHHTPSGAVGQSLDQFNSSSRPMPSSARPSRWDASPATAMNNNQNNSVGGPFDSQRLSKPWESGTNTVNPAWGIGVNGNPNSRLIVTPENPSVLLPQGNTNSGWRVPAQGNVDSCWEAEAAAAAAVQTNKKTGEGTTQVDPNAAANAGVWDSQQPHREGGRHRWNRQSSFGSGGGRGGV</sequence>
<evidence type="ECO:0000313" key="12">
    <source>
        <dbReference type="Proteomes" id="UP001419268"/>
    </source>
</evidence>
<feature type="region of interest" description="Disordered" evidence="6">
    <location>
        <begin position="1175"/>
        <end position="1265"/>
    </location>
</feature>
<dbReference type="InterPro" id="IPR001965">
    <property type="entry name" value="Znf_PHD"/>
</dbReference>
<evidence type="ECO:0000256" key="3">
    <source>
        <dbReference type="ARBA" id="ARBA00022833"/>
    </source>
</evidence>
<feature type="compositionally biased region" description="Polar residues" evidence="6">
    <location>
        <begin position="904"/>
        <end position="917"/>
    </location>
</feature>
<feature type="compositionally biased region" description="Polar residues" evidence="6">
    <location>
        <begin position="1228"/>
        <end position="1238"/>
    </location>
</feature>
<feature type="domain" description="PHD-type" evidence="7">
    <location>
        <begin position="178"/>
        <end position="244"/>
    </location>
</feature>
<feature type="region of interest" description="Disordered" evidence="6">
    <location>
        <begin position="988"/>
        <end position="1050"/>
    </location>
</feature>
<feature type="compositionally biased region" description="Basic and acidic residues" evidence="6">
    <location>
        <begin position="758"/>
        <end position="774"/>
    </location>
</feature>
<dbReference type="InterPro" id="IPR003169">
    <property type="entry name" value="GYF"/>
</dbReference>
<gene>
    <name evidence="11" type="ORF">Scep_000557</name>
</gene>
<feature type="compositionally biased region" description="Polar residues" evidence="6">
    <location>
        <begin position="1317"/>
        <end position="1330"/>
    </location>
</feature>
<feature type="region of interest" description="Disordered" evidence="6">
    <location>
        <begin position="127"/>
        <end position="171"/>
    </location>
</feature>
<feature type="compositionally biased region" description="Low complexity" evidence="6">
    <location>
        <begin position="1208"/>
        <end position="1219"/>
    </location>
</feature>
<feature type="region of interest" description="Disordered" evidence="6">
    <location>
        <begin position="1317"/>
        <end position="1369"/>
    </location>
</feature>
<evidence type="ECO:0000256" key="6">
    <source>
        <dbReference type="SAM" id="MobiDB-lite"/>
    </source>
</evidence>
<dbReference type="EMBL" id="JBBNAG010000001">
    <property type="protein sequence ID" value="KAK9165366.1"/>
    <property type="molecule type" value="Genomic_DNA"/>
</dbReference>
<keyword evidence="3" id="KW-0862">Zinc</keyword>
<evidence type="ECO:0000313" key="11">
    <source>
        <dbReference type="EMBL" id="KAK9165366.1"/>
    </source>
</evidence>
<feature type="compositionally biased region" description="Low complexity" evidence="6">
    <location>
        <begin position="1107"/>
        <end position="1118"/>
    </location>
</feature>
<feature type="compositionally biased region" description="Acidic residues" evidence="6">
    <location>
        <begin position="127"/>
        <end position="144"/>
    </location>
</feature>
<evidence type="ECO:0000256" key="1">
    <source>
        <dbReference type="ARBA" id="ARBA00022723"/>
    </source>
</evidence>
<evidence type="ECO:0000256" key="2">
    <source>
        <dbReference type="ARBA" id="ARBA00022771"/>
    </source>
</evidence>
<dbReference type="SUPFAM" id="SSF159042">
    <property type="entry name" value="Plus3-like"/>
    <property type="match status" value="1"/>
</dbReference>
<dbReference type="SUPFAM" id="SSF47592">
    <property type="entry name" value="SWIB/MDM2 domain"/>
    <property type="match status" value="1"/>
</dbReference>
<keyword evidence="4" id="KW-0238">DNA-binding</keyword>
<feature type="region of interest" description="Disordered" evidence="6">
    <location>
        <begin position="1"/>
        <end position="35"/>
    </location>
</feature>
<evidence type="ECO:0000256" key="5">
    <source>
        <dbReference type="PROSITE-ProRule" id="PRU00146"/>
    </source>
</evidence>
<proteinExistence type="predicted"/>
<accession>A0AAP0L6J8</accession>
<feature type="compositionally biased region" description="Polar residues" evidence="6">
    <location>
        <begin position="824"/>
        <end position="834"/>
    </location>
</feature>
<feature type="region of interest" description="Disordered" evidence="6">
    <location>
        <begin position="758"/>
        <end position="917"/>
    </location>
</feature>
<keyword evidence="1" id="KW-0479">Metal-binding</keyword>
<feature type="region of interest" description="Disordered" evidence="6">
    <location>
        <begin position="1084"/>
        <end position="1127"/>
    </location>
</feature>
<evidence type="ECO:0000259" key="7">
    <source>
        <dbReference type="PROSITE" id="PS50016"/>
    </source>
</evidence>
<dbReference type="Gene3D" id="3.30.1490.40">
    <property type="match status" value="1"/>
</dbReference>